<dbReference type="GO" id="GO:0031956">
    <property type="term" value="F:medium-chain fatty acid-CoA ligase activity"/>
    <property type="evidence" value="ECO:0007669"/>
    <property type="project" value="TreeGrafter"/>
</dbReference>
<dbReference type="SUPFAM" id="SSF56801">
    <property type="entry name" value="Acetyl-CoA synthetase-like"/>
    <property type="match status" value="1"/>
</dbReference>
<accession>A0A2N0ZLH7</accession>
<dbReference type="InterPro" id="IPR000873">
    <property type="entry name" value="AMP-dep_synth/lig_dom"/>
</dbReference>
<comment type="caution">
    <text evidence="5">The sequence shown here is derived from an EMBL/GenBank/DDBJ whole genome shotgun (WGS) entry which is preliminary data.</text>
</comment>
<dbReference type="PROSITE" id="PS00455">
    <property type="entry name" value="AMP_BINDING"/>
    <property type="match status" value="1"/>
</dbReference>
<evidence type="ECO:0000313" key="6">
    <source>
        <dbReference type="Proteomes" id="UP000233343"/>
    </source>
</evidence>
<feature type="domain" description="AMP-dependent synthetase/ligase" evidence="3">
    <location>
        <begin position="8"/>
        <end position="364"/>
    </location>
</feature>
<dbReference type="RefSeq" id="WP_066199421.1">
    <property type="nucleotide sequence ID" value="NZ_JAMAUX010000002.1"/>
</dbReference>
<keyword evidence="6" id="KW-1185">Reference proteome</keyword>
<dbReference type="AlphaFoldDB" id="A0A2N0ZLH7"/>
<dbReference type="InterPro" id="IPR025110">
    <property type="entry name" value="AMP-bd_C"/>
</dbReference>
<proteinExistence type="inferred from homology"/>
<protein>
    <submittedName>
        <fullName evidence="5">Acyl-CoA synthetase</fullName>
    </submittedName>
</protein>
<dbReference type="Pfam" id="PF13193">
    <property type="entry name" value="AMP-binding_C"/>
    <property type="match status" value="1"/>
</dbReference>
<dbReference type="Gene3D" id="3.40.50.12780">
    <property type="entry name" value="N-terminal domain of ligase-like"/>
    <property type="match status" value="1"/>
</dbReference>
<evidence type="ECO:0000259" key="3">
    <source>
        <dbReference type="Pfam" id="PF00501"/>
    </source>
</evidence>
<dbReference type="Gene3D" id="3.30.300.30">
    <property type="match status" value="1"/>
</dbReference>
<comment type="similarity">
    <text evidence="1">Belongs to the ATP-dependent AMP-binding enzyme family.</text>
</comment>
<evidence type="ECO:0000313" key="5">
    <source>
        <dbReference type="EMBL" id="PKG30353.1"/>
    </source>
</evidence>
<sequence>MNMSQLLFNSAEKYPKDEFIFFQNKVLTYGSIAEKVKEKASGLRQYGIKNGSHVALMMGNKPEYIIAYFSLLSLGATVIPINPTFRQKEITYILNDSDAEAVIADENAIESVKSARPSLNTVKMVISITESKHCIHWSKVNGHNKDFFLEEKALDDTAQIIYTSGTTGSPKGAVITHGNLKWMTKTCTEMNSLTKEDRILVVLPIFHAYAKLQGLWQAVNKGCKVYLEERFVPEPILHRLADNKITIFLGVPTMYTMFLAVPSIYQLDFSNLRIAGSGGASLPLETIDKVREVMGVVLREGYGQTESTVMISCFPPNVERRHGSVGLPLPGIELKVIDPAGREVPTGEVGEIIFRGPNAMKGYYKKELETKETIKDGWVYTGDLAKRDENGYLYIVDRKKDMIIRGGYNVYPREIEEVLYTHPNIVECAVLGESDPVFGEEIAAYLVVNNDIGPEDIKAFCKQNLARYKVPKNIYFRESLPKNATGKILKAPLKN</sequence>
<dbReference type="Proteomes" id="UP000233343">
    <property type="component" value="Unassembled WGS sequence"/>
</dbReference>
<organism evidence="5 6">
    <name type="scientific">Cytobacillus horneckiae</name>
    <dbReference type="NCBI Taxonomy" id="549687"/>
    <lineage>
        <taxon>Bacteria</taxon>
        <taxon>Bacillati</taxon>
        <taxon>Bacillota</taxon>
        <taxon>Bacilli</taxon>
        <taxon>Bacillales</taxon>
        <taxon>Bacillaceae</taxon>
        <taxon>Cytobacillus</taxon>
    </lineage>
</organism>
<name>A0A2N0ZLH7_9BACI</name>
<evidence type="ECO:0000259" key="4">
    <source>
        <dbReference type="Pfam" id="PF13193"/>
    </source>
</evidence>
<evidence type="ECO:0000256" key="2">
    <source>
        <dbReference type="ARBA" id="ARBA00022598"/>
    </source>
</evidence>
<dbReference type="EMBL" id="PISD01000008">
    <property type="protein sequence ID" value="PKG30353.1"/>
    <property type="molecule type" value="Genomic_DNA"/>
</dbReference>
<dbReference type="GO" id="GO:0006631">
    <property type="term" value="P:fatty acid metabolic process"/>
    <property type="evidence" value="ECO:0007669"/>
    <property type="project" value="TreeGrafter"/>
</dbReference>
<reference evidence="5 6" key="1">
    <citation type="journal article" date="2010" name="Int. J. Syst. Evol. Microbiol.">
        <title>Bacillus horneckiae sp. nov., isolated from a spacecraft-assembly clean room.</title>
        <authorList>
            <person name="Vaishampayan P."/>
            <person name="Probst A."/>
            <person name="Krishnamurthi S."/>
            <person name="Ghosh S."/>
            <person name="Osman S."/>
            <person name="McDowall A."/>
            <person name="Ruckmani A."/>
            <person name="Mayilraj S."/>
            <person name="Venkateswaran K."/>
        </authorList>
    </citation>
    <scope>NUCLEOTIDE SEQUENCE [LARGE SCALE GENOMIC DNA]</scope>
    <source>
        <strain evidence="6">1PO1SC</strain>
    </source>
</reference>
<evidence type="ECO:0000256" key="1">
    <source>
        <dbReference type="ARBA" id="ARBA00006432"/>
    </source>
</evidence>
<dbReference type="PANTHER" id="PTHR43201:SF5">
    <property type="entry name" value="MEDIUM-CHAIN ACYL-COA LIGASE ACSF2, MITOCHONDRIAL"/>
    <property type="match status" value="1"/>
</dbReference>
<dbReference type="Pfam" id="PF00501">
    <property type="entry name" value="AMP-binding"/>
    <property type="match status" value="1"/>
</dbReference>
<dbReference type="InterPro" id="IPR042099">
    <property type="entry name" value="ANL_N_sf"/>
</dbReference>
<gene>
    <name evidence="5" type="ORF">CWS20_04995</name>
</gene>
<dbReference type="NCBIfam" id="NF004837">
    <property type="entry name" value="PRK06187.1"/>
    <property type="match status" value="1"/>
</dbReference>
<keyword evidence="2" id="KW-0436">Ligase</keyword>
<dbReference type="FunFam" id="3.30.300.30:FF:000008">
    <property type="entry name" value="2,3-dihydroxybenzoate-AMP ligase"/>
    <property type="match status" value="1"/>
</dbReference>
<feature type="domain" description="AMP-binding enzyme C-terminal" evidence="4">
    <location>
        <begin position="414"/>
        <end position="487"/>
    </location>
</feature>
<dbReference type="PANTHER" id="PTHR43201">
    <property type="entry name" value="ACYL-COA SYNTHETASE"/>
    <property type="match status" value="1"/>
</dbReference>
<dbReference type="InterPro" id="IPR020845">
    <property type="entry name" value="AMP-binding_CS"/>
</dbReference>
<dbReference type="CDD" id="cd05936">
    <property type="entry name" value="FC-FACS_FadD_like"/>
    <property type="match status" value="1"/>
</dbReference>
<dbReference type="InterPro" id="IPR045851">
    <property type="entry name" value="AMP-bd_C_sf"/>
</dbReference>